<dbReference type="Pfam" id="PF08378">
    <property type="entry name" value="NERD"/>
    <property type="match status" value="1"/>
</dbReference>
<dbReference type="STRING" id="442341.SAMN04487959_103185"/>
<dbReference type="InterPro" id="IPR000212">
    <property type="entry name" value="DNA_helicase_UvrD/REP"/>
</dbReference>
<keyword evidence="3 7" id="KW-0347">Helicase</keyword>
<organism evidence="7 8">
    <name type="scientific">Modicisalibacter xianhensis</name>
    <dbReference type="NCBI Taxonomy" id="442341"/>
    <lineage>
        <taxon>Bacteria</taxon>
        <taxon>Pseudomonadati</taxon>
        <taxon>Pseudomonadota</taxon>
        <taxon>Gammaproteobacteria</taxon>
        <taxon>Oceanospirillales</taxon>
        <taxon>Halomonadaceae</taxon>
        <taxon>Modicisalibacter</taxon>
    </lineage>
</organism>
<evidence type="ECO:0000256" key="4">
    <source>
        <dbReference type="ARBA" id="ARBA00022840"/>
    </source>
</evidence>
<dbReference type="GO" id="GO:0016787">
    <property type="term" value="F:hydrolase activity"/>
    <property type="evidence" value="ECO:0007669"/>
    <property type="project" value="UniProtKB-KW"/>
</dbReference>
<evidence type="ECO:0000313" key="8">
    <source>
        <dbReference type="Proteomes" id="UP000199040"/>
    </source>
</evidence>
<sequence>MGRFVSPSIEHFDRLRQPLTEGERMVFDLFNETLAPEWEIYIQPHLNGLRPDFVLMNPAVGIAVFEVKDWNLDAMRYWVQERPGRAPRLYACDGRKEFSVQNQNPVEKIYRYKQEIHELYCPRLDGKAGFATITAGIIFPFANTAAVHELLRPCLDYRGMLGWPQYNPVSGAEAIAENKVNLVFPESRRSTSRFMSDEQADDMRNWLIEPDFSATQRKPIELDTTQRSYVTSRTQSGYRRIKGPAGSGKSLILGARAAQLLGEGKEVLVVTFNITLLHYLMDVAVRWPNSKGRTRQGVTWLNFHAWCKRVCLDSDHEKEYLDLWRGAEEERRDEDNVLRFRLPALVGSCIDSDADEMVQRYDAVLVDEGQDFLPSWWNVLRKVCRDGGEMLLVADATQDVYGTAHSWTDEAMTGAGFPGGRWAELQTCYRLPPSALKVARDFASQYLPPDTVDLPNGPQGELDLYPCALRWVQTSPVRAVEICLEEILQMAPRATDAILAIPDITFLTGSQKMGASVVNALGSKGVNAVHTYSADKKESRRRKMGFYMGDARVKATTLHSFKGWESRAIVIFVGEKTGGQTLALIYAGLTRLKRHEEGSFLTVVSCAGDLVEFGRSWDTYEER</sequence>
<dbReference type="InterPro" id="IPR027417">
    <property type="entry name" value="P-loop_NTPase"/>
</dbReference>
<dbReference type="GO" id="GO:0003678">
    <property type="term" value="F:DNA helicase activity"/>
    <property type="evidence" value="ECO:0007669"/>
    <property type="project" value="InterPro"/>
</dbReference>
<evidence type="ECO:0000313" key="7">
    <source>
        <dbReference type="EMBL" id="SFH38273.1"/>
    </source>
</evidence>
<accession>A0A1I2ZKD2</accession>
<keyword evidence="4" id="KW-0067">ATP-binding</keyword>
<dbReference type="GO" id="GO:0005524">
    <property type="term" value="F:ATP binding"/>
    <property type="evidence" value="ECO:0007669"/>
    <property type="project" value="UniProtKB-KW"/>
</dbReference>
<evidence type="ECO:0000259" key="6">
    <source>
        <dbReference type="Pfam" id="PF08378"/>
    </source>
</evidence>
<dbReference type="InterPro" id="IPR014016">
    <property type="entry name" value="UvrD-like_ATP-bd"/>
</dbReference>
<name>A0A1I2ZKD2_9GAMM</name>
<dbReference type="Proteomes" id="UP000199040">
    <property type="component" value="Unassembled WGS sequence"/>
</dbReference>
<protein>
    <submittedName>
        <fullName evidence="7">UvrD/REP helicase N-terminal domain-containing protein</fullName>
    </submittedName>
</protein>
<gene>
    <name evidence="7" type="ORF">SAMN04487959_103185</name>
</gene>
<keyword evidence="8" id="KW-1185">Reference proteome</keyword>
<feature type="domain" description="UvrD-like helicase ATP-binding" evidence="5">
    <location>
        <begin position="355"/>
        <end position="402"/>
    </location>
</feature>
<dbReference type="Gene3D" id="3.40.50.300">
    <property type="entry name" value="P-loop containing nucleotide triphosphate hydrolases"/>
    <property type="match status" value="1"/>
</dbReference>
<keyword evidence="1" id="KW-0547">Nucleotide-binding</keyword>
<dbReference type="AlphaFoldDB" id="A0A1I2ZKD2"/>
<reference evidence="7 8" key="1">
    <citation type="submission" date="2016-10" db="EMBL/GenBank/DDBJ databases">
        <authorList>
            <person name="de Groot N.N."/>
        </authorList>
    </citation>
    <scope>NUCLEOTIDE SEQUENCE [LARGE SCALE GENOMIC DNA]</scope>
    <source>
        <strain evidence="7 8">CGMCC 1.6848</strain>
    </source>
</reference>
<dbReference type="PANTHER" id="PTHR11070">
    <property type="entry name" value="UVRD / RECB / PCRA DNA HELICASE FAMILY MEMBER"/>
    <property type="match status" value="1"/>
</dbReference>
<keyword evidence="2" id="KW-0378">Hydrolase</keyword>
<feature type="domain" description="NERD" evidence="6">
    <location>
        <begin position="21"/>
        <end position="120"/>
    </location>
</feature>
<dbReference type="EMBL" id="FOPY01000003">
    <property type="protein sequence ID" value="SFH38273.1"/>
    <property type="molecule type" value="Genomic_DNA"/>
</dbReference>
<evidence type="ECO:0000256" key="2">
    <source>
        <dbReference type="ARBA" id="ARBA00022801"/>
    </source>
</evidence>
<dbReference type="RefSeq" id="WP_092844092.1">
    <property type="nucleotide sequence ID" value="NZ_FOPY01000003.1"/>
</dbReference>
<evidence type="ECO:0000256" key="3">
    <source>
        <dbReference type="ARBA" id="ARBA00022806"/>
    </source>
</evidence>
<evidence type="ECO:0000256" key="1">
    <source>
        <dbReference type="ARBA" id="ARBA00022741"/>
    </source>
</evidence>
<dbReference type="SUPFAM" id="SSF52540">
    <property type="entry name" value="P-loop containing nucleoside triphosphate hydrolases"/>
    <property type="match status" value="1"/>
</dbReference>
<evidence type="ECO:0000259" key="5">
    <source>
        <dbReference type="Pfam" id="PF00580"/>
    </source>
</evidence>
<dbReference type="Pfam" id="PF00580">
    <property type="entry name" value="UvrD-helicase"/>
    <property type="match status" value="1"/>
</dbReference>
<proteinExistence type="predicted"/>
<dbReference type="GO" id="GO:0003677">
    <property type="term" value="F:DNA binding"/>
    <property type="evidence" value="ECO:0007669"/>
    <property type="project" value="InterPro"/>
</dbReference>
<dbReference type="InterPro" id="IPR011528">
    <property type="entry name" value="NERD"/>
</dbReference>